<name>A0A9P1D1N3_9DINO</name>
<evidence type="ECO:0000256" key="1">
    <source>
        <dbReference type="SAM" id="Phobius"/>
    </source>
</evidence>
<feature type="transmembrane region" description="Helical" evidence="1">
    <location>
        <begin position="363"/>
        <end position="386"/>
    </location>
</feature>
<comment type="caution">
    <text evidence="3">The sequence shown here is derived from an EMBL/GenBank/DDBJ whole genome shotgun (WGS) entry which is preliminary data.</text>
</comment>
<dbReference type="EMBL" id="CAMXCT020002768">
    <property type="protein sequence ID" value="CAL1153661.1"/>
    <property type="molecule type" value="Genomic_DNA"/>
</dbReference>
<protein>
    <recommendedName>
        <fullName evidence="2">Phytase-like domain-containing protein</fullName>
    </recommendedName>
</protein>
<reference evidence="4" key="2">
    <citation type="submission" date="2024-04" db="EMBL/GenBank/DDBJ databases">
        <authorList>
            <person name="Chen Y."/>
            <person name="Shah S."/>
            <person name="Dougan E. K."/>
            <person name="Thang M."/>
            <person name="Chan C."/>
        </authorList>
    </citation>
    <scope>NUCLEOTIDE SEQUENCE [LARGE SCALE GENOMIC DNA]</scope>
</reference>
<evidence type="ECO:0000259" key="2">
    <source>
        <dbReference type="Pfam" id="PF13449"/>
    </source>
</evidence>
<sequence length="425" mass="46640">MADGVFGAVDHVSSIFLPFGATSPQGQRIYGISACLLAPDLQTLLLLCDMGAIYGARVDFQGLKLSNISWKHWTEITSDDQWGVPMAMDVEGMALDNGTGEVLLSSERPSHFFRLPVPWQSFVNPDSGNVTKAVWLPHQPSFVEENEVSNKGLEAFTASANHTFLAGVEGALENDDPAVRRIYQVDSSGRSLWSGFLMVDTFPSHPLGLTELAAVNLPNQSGGPHFLSLERRFSRAEENDIRLYLLDLAGASNVSNCSAICDGPCDLRGEHQCDLDELTSIQKRLVFQWTPTQLLGGLMVDNYEAMTIIPPQAVGYESVEDLGGLAVLLINDNNDNPRQIGTQFVLLRLPFATAGEPTRWPRIMLLLVVLPVLVALCSLCTVFLLCPKARRRCRRLGRRVRHQTFEDDDPPVDAGVSKLGRPVAV</sequence>
<dbReference type="EMBL" id="CAMXCT010002768">
    <property type="protein sequence ID" value="CAI4000286.1"/>
    <property type="molecule type" value="Genomic_DNA"/>
</dbReference>
<dbReference type="Proteomes" id="UP001152797">
    <property type="component" value="Unassembled WGS sequence"/>
</dbReference>
<dbReference type="Pfam" id="PF13449">
    <property type="entry name" value="Phytase-like"/>
    <property type="match status" value="1"/>
</dbReference>
<dbReference type="OrthoDB" id="10549016at2759"/>
<keyword evidence="1" id="KW-0812">Transmembrane</keyword>
<reference evidence="3" key="1">
    <citation type="submission" date="2022-10" db="EMBL/GenBank/DDBJ databases">
        <authorList>
            <person name="Chen Y."/>
            <person name="Dougan E. K."/>
            <person name="Chan C."/>
            <person name="Rhodes N."/>
            <person name="Thang M."/>
        </authorList>
    </citation>
    <scope>NUCLEOTIDE SEQUENCE</scope>
</reference>
<proteinExistence type="predicted"/>
<dbReference type="AlphaFoldDB" id="A0A9P1D1N3"/>
<keyword evidence="5" id="KW-1185">Reference proteome</keyword>
<evidence type="ECO:0000313" key="4">
    <source>
        <dbReference type="EMBL" id="CAL1153661.1"/>
    </source>
</evidence>
<keyword evidence="1" id="KW-0472">Membrane</keyword>
<feature type="domain" description="Phytase-like" evidence="2">
    <location>
        <begin position="28"/>
        <end position="334"/>
    </location>
</feature>
<accession>A0A9P1D1N3</accession>
<evidence type="ECO:0000313" key="5">
    <source>
        <dbReference type="Proteomes" id="UP001152797"/>
    </source>
</evidence>
<keyword evidence="1" id="KW-1133">Transmembrane helix</keyword>
<evidence type="ECO:0000313" key="3">
    <source>
        <dbReference type="EMBL" id="CAI4000286.1"/>
    </source>
</evidence>
<dbReference type="EMBL" id="CAMXCT030002768">
    <property type="protein sequence ID" value="CAL4787598.1"/>
    <property type="molecule type" value="Genomic_DNA"/>
</dbReference>
<gene>
    <name evidence="3" type="ORF">C1SCF055_LOCUS26414</name>
</gene>
<organism evidence="3">
    <name type="scientific">Cladocopium goreaui</name>
    <dbReference type="NCBI Taxonomy" id="2562237"/>
    <lineage>
        <taxon>Eukaryota</taxon>
        <taxon>Sar</taxon>
        <taxon>Alveolata</taxon>
        <taxon>Dinophyceae</taxon>
        <taxon>Suessiales</taxon>
        <taxon>Symbiodiniaceae</taxon>
        <taxon>Cladocopium</taxon>
    </lineage>
</organism>
<dbReference type="InterPro" id="IPR027372">
    <property type="entry name" value="Phytase-like_dom"/>
</dbReference>